<evidence type="ECO:0000313" key="1">
    <source>
        <dbReference type="EnsemblPlants" id="LPERR02G03660.1"/>
    </source>
</evidence>
<name>A0A0D9VCC2_9ORYZ</name>
<evidence type="ECO:0000313" key="2">
    <source>
        <dbReference type="Proteomes" id="UP000032180"/>
    </source>
</evidence>
<dbReference type="AlphaFoldDB" id="A0A0D9VCC2"/>
<dbReference type="eggNOG" id="ENOG502R483">
    <property type="taxonomic scope" value="Eukaryota"/>
</dbReference>
<keyword evidence="2" id="KW-1185">Reference proteome</keyword>
<reference evidence="1" key="3">
    <citation type="submission" date="2015-04" db="UniProtKB">
        <authorList>
            <consortium name="EnsemblPlants"/>
        </authorList>
    </citation>
    <scope>IDENTIFICATION</scope>
</reference>
<dbReference type="Proteomes" id="UP000032180">
    <property type="component" value="Chromosome 2"/>
</dbReference>
<sequence>MMLLDDTNSNGKPPDSELWDKLRRIKPVRLPREGEMIPSRPLEARNTSLTVLFGLQVTPSHAQQPVPFFHDMPRPPSFESPPRNWMRELLSCSVQELVGGTKKSSSARARPKENEVGICPVKLLLLALSATRLFMTPHVVDGKIPVNKLLEMFNTCSGRSGVEDGRSLRPPVR</sequence>
<reference evidence="2" key="2">
    <citation type="submission" date="2013-12" db="EMBL/GenBank/DDBJ databases">
        <authorList>
            <person name="Yu Y."/>
            <person name="Lee S."/>
            <person name="de Baynast K."/>
            <person name="Wissotski M."/>
            <person name="Liu L."/>
            <person name="Talag J."/>
            <person name="Goicoechea J."/>
            <person name="Angelova A."/>
            <person name="Jetty R."/>
            <person name="Kudrna D."/>
            <person name="Golser W."/>
            <person name="Rivera L."/>
            <person name="Zhang J."/>
            <person name="Wing R."/>
        </authorList>
    </citation>
    <scope>NUCLEOTIDE SEQUENCE</scope>
</reference>
<dbReference type="Gramene" id="LPERR02G03660.1">
    <property type="protein sequence ID" value="LPERR02G03660.1"/>
    <property type="gene ID" value="LPERR02G03660"/>
</dbReference>
<protein>
    <submittedName>
        <fullName evidence="1">Uncharacterized protein</fullName>
    </submittedName>
</protein>
<dbReference type="EnsemblPlants" id="LPERR02G03660.1">
    <property type="protein sequence ID" value="LPERR02G03660.1"/>
    <property type="gene ID" value="LPERR02G03660"/>
</dbReference>
<accession>A0A0D9VCC2</accession>
<organism evidence="1 2">
    <name type="scientific">Leersia perrieri</name>
    <dbReference type="NCBI Taxonomy" id="77586"/>
    <lineage>
        <taxon>Eukaryota</taxon>
        <taxon>Viridiplantae</taxon>
        <taxon>Streptophyta</taxon>
        <taxon>Embryophyta</taxon>
        <taxon>Tracheophyta</taxon>
        <taxon>Spermatophyta</taxon>
        <taxon>Magnoliopsida</taxon>
        <taxon>Liliopsida</taxon>
        <taxon>Poales</taxon>
        <taxon>Poaceae</taxon>
        <taxon>BOP clade</taxon>
        <taxon>Oryzoideae</taxon>
        <taxon>Oryzeae</taxon>
        <taxon>Oryzinae</taxon>
        <taxon>Leersia</taxon>
    </lineage>
</organism>
<reference evidence="1 2" key="1">
    <citation type="submission" date="2012-08" db="EMBL/GenBank/DDBJ databases">
        <title>Oryza genome evolution.</title>
        <authorList>
            <person name="Wing R.A."/>
        </authorList>
    </citation>
    <scope>NUCLEOTIDE SEQUENCE</scope>
</reference>
<dbReference type="HOGENOM" id="CLU_097339_0_1_1"/>
<proteinExistence type="predicted"/>